<dbReference type="EMBL" id="LBSV01000012">
    <property type="protein sequence ID" value="KKQ25083.1"/>
    <property type="molecule type" value="Genomic_DNA"/>
</dbReference>
<reference evidence="1 2" key="1">
    <citation type="journal article" date="2015" name="Nature">
        <title>rRNA introns, odd ribosomes, and small enigmatic genomes across a large radiation of phyla.</title>
        <authorList>
            <person name="Brown C.T."/>
            <person name="Hug L.A."/>
            <person name="Thomas B.C."/>
            <person name="Sharon I."/>
            <person name="Castelle C.J."/>
            <person name="Singh A."/>
            <person name="Wilkins M.J."/>
            <person name="Williams K.H."/>
            <person name="Banfield J.F."/>
        </authorList>
    </citation>
    <scope>NUCLEOTIDE SEQUENCE [LARGE SCALE GENOMIC DNA]</scope>
</reference>
<dbReference type="AlphaFoldDB" id="A0A0G0G1K8"/>
<protein>
    <submittedName>
        <fullName evidence="1">Uncharacterized protein</fullName>
    </submittedName>
</protein>
<proteinExistence type="predicted"/>
<evidence type="ECO:0000313" key="1">
    <source>
        <dbReference type="EMBL" id="KKQ25083.1"/>
    </source>
</evidence>
<dbReference type="Proteomes" id="UP000034917">
    <property type="component" value="Unassembled WGS sequence"/>
</dbReference>
<comment type="caution">
    <text evidence="1">The sequence shown here is derived from an EMBL/GenBank/DDBJ whole genome shotgun (WGS) entry which is preliminary data.</text>
</comment>
<sequence length="96" mass="10910">MDEVQYYALLKHGGLNLSCIKCRAVALIPAGKFEVKKMLNVEREHMKNTNHPLSALVPRRDNFMAEIPDSYSDLGDILKSYDLVSEAEFRKGPSRK</sequence>
<name>A0A0G0G1K8_9BACT</name>
<evidence type="ECO:0000313" key="2">
    <source>
        <dbReference type="Proteomes" id="UP000034917"/>
    </source>
</evidence>
<gene>
    <name evidence="1" type="ORF">US40_C0012G0018</name>
</gene>
<organism evidence="1 2">
    <name type="scientific">Candidatus Roizmanbacteria bacterium GW2011_GWC2_37_13</name>
    <dbReference type="NCBI Taxonomy" id="1618486"/>
    <lineage>
        <taxon>Bacteria</taxon>
        <taxon>Candidatus Roizmaniibacteriota</taxon>
    </lineage>
</organism>
<accession>A0A0G0G1K8</accession>